<feature type="domain" description="PKD-like" evidence="3">
    <location>
        <begin position="1013"/>
        <end position="1090"/>
    </location>
</feature>
<dbReference type="InterPro" id="IPR013783">
    <property type="entry name" value="Ig-like_fold"/>
</dbReference>
<dbReference type="Pfam" id="PF18962">
    <property type="entry name" value="Por_Secre_tail"/>
    <property type="match status" value="1"/>
</dbReference>
<feature type="domain" description="PKD-like" evidence="3">
    <location>
        <begin position="677"/>
        <end position="756"/>
    </location>
</feature>
<feature type="domain" description="PKD-like" evidence="3">
    <location>
        <begin position="929"/>
        <end position="1006"/>
    </location>
</feature>
<accession>A0ABW0EAL9</accession>
<keyword evidence="1" id="KW-0732">Signal</keyword>
<feature type="domain" description="PKD-like" evidence="3">
    <location>
        <begin position="846"/>
        <end position="923"/>
    </location>
</feature>
<name>A0ABW0EAL9_9BACT</name>
<evidence type="ECO:0000313" key="5">
    <source>
        <dbReference type="Proteomes" id="UP001596161"/>
    </source>
</evidence>
<gene>
    <name evidence="4" type="ORF">ACFPIB_04830</name>
</gene>
<evidence type="ECO:0000259" key="3">
    <source>
        <dbReference type="Pfam" id="PF19408"/>
    </source>
</evidence>
<evidence type="ECO:0000259" key="2">
    <source>
        <dbReference type="Pfam" id="PF18962"/>
    </source>
</evidence>
<feature type="domain" description="Secretion system C-terminal sorting" evidence="2">
    <location>
        <begin position="1259"/>
        <end position="1333"/>
    </location>
</feature>
<evidence type="ECO:0000256" key="1">
    <source>
        <dbReference type="SAM" id="SignalP"/>
    </source>
</evidence>
<evidence type="ECO:0000313" key="4">
    <source>
        <dbReference type="EMBL" id="MFC5269924.1"/>
    </source>
</evidence>
<dbReference type="Proteomes" id="UP001596161">
    <property type="component" value="Unassembled WGS sequence"/>
</dbReference>
<dbReference type="EMBL" id="JBHSKT010000002">
    <property type="protein sequence ID" value="MFC5269924.1"/>
    <property type="molecule type" value="Genomic_DNA"/>
</dbReference>
<feature type="domain" description="PKD-like" evidence="3">
    <location>
        <begin position="763"/>
        <end position="840"/>
    </location>
</feature>
<feature type="domain" description="PKD-like" evidence="3">
    <location>
        <begin position="1096"/>
        <end position="1171"/>
    </location>
</feature>
<feature type="signal peptide" evidence="1">
    <location>
        <begin position="1"/>
        <end position="23"/>
    </location>
</feature>
<reference evidence="5" key="1">
    <citation type="journal article" date="2019" name="Int. J. Syst. Evol. Microbiol.">
        <title>The Global Catalogue of Microorganisms (GCM) 10K type strain sequencing project: providing services to taxonomists for standard genome sequencing and annotation.</title>
        <authorList>
            <consortium name="The Broad Institute Genomics Platform"/>
            <consortium name="The Broad Institute Genome Sequencing Center for Infectious Disease"/>
            <person name="Wu L."/>
            <person name="Ma J."/>
        </authorList>
    </citation>
    <scope>NUCLEOTIDE SEQUENCE [LARGE SCALE GENOMIC DNA]</scope>
    <source>
        <strain evidence="5">KACC 12602</strain>
    </source>
</reference>
<dbReference type="Gene3D" id="2.60.40.10">
    <property type="entry name" value="Immunoglobulins"/>
    <property type="match status" value="1"/>
</dbReference>
<proteinExistence type="predicted"/>
<dbReference type="RefSeq" id="WP_378016304.1">
    <property type="nucleotide sequence ID" value="NZ_JBHSKT010000002.1"/>
</dbReference>
<organism evidence="4 5">
    <name type="scientific">Adhaeribacter terreus</name>
    <dbReference type="NCBI Taxonomy" id="529703"/>
    <lineage>
        <taxon>Bacteria</taxon>
        <taxon>Pseudomonadati</taxon>
        <taxon>Bacteroidota</taxon>
        <taxon>Cytophagia</taxon>
        <taxon>Cytophagales</taxon>
        <taxon>Hymenobacteraceae</taxon>
        <taxon>Adhaeribacter</taxon>
    </lineage>
</organism>
<dbReference type="InterPro" id="IPR045829">
    <property type="entry name" value="PKD_6"/>
</dbReference>
<protein>
    <submittedName>
        <fullName evidence="4">T9SS type A sorting domain-containing protein</fullName>
    </submittedName>
</protein>
<comment type="caution">
    <text evidence="4">The sequence shown here is derived from an EMBL/GenBank/DDBJ whole genome shotgun (WGS) entry which is preliminary data.</text>
</comment>
<sequence length="1334" mass="133690">MKNKYFRMIFTAFLAVWSGLAMAQDCLTGGCTTTSSQYPSTTQTTSSSVFTAIATDMFAGEHAVCNVTAGVTYQWSLCATDGGATGYDAELTLLNNSTNAVLCYSDDFCGLDPKIGWTATFTGTVKIRVTEASCTPNTIGTTLVWRAVATGTDAGVGEVYTLGTLSTTHSSPHVVSAVIVNNGSTVLTNLPVTLNVTGANTFTNTVAIPSLAVGATVVVPFAGYSSANIGNNTVSVSVPTDGNNANNTRTVSQVVTTASQSYAYGTTIVGGIGLNSGTGEVAMKFKAAPGATLQQVKPTFNSTGKAYRVRVFNATGAGSTPGTLLYTSPIQTSAQGVNTVTISPALAVPTTFFVSIEQVTAGDNMGLAYQDELPLRPQTFYVNTTIATPAWSDLSPALTFRTMVETVLSGGTTSSDAGVGEVYTLGTLSTTHSSPHVVSAVIVNNGSTVLTNLPVTLNVTGANTFTNTVTIPSLAVGATVVVPFAGYSSANIGNNTVSVSVPTDGNNANNTRTVSQVVTTASQSYAYGTTITSGAGFNAGTGEVAVKFKAAAGANLQQVKPTFNAAGKAFRVRVFNATGAGNTPGALLYTSTIQTSVQGVNTVNINPAVAVPTTFFVSIEQVTAADNMSIAYQDETPLRPEVFYSNGNIAAPVWADLAQFVGFRIMLETVLSGCQPASQPTAITGPAAICGTAPVTYSVATVTGATNYNWSLPTGWVFVSGQGTNSISVTPGPAGGTVSVSASNNCGTSADQTLAVSINPGAPVQPGAITGNAVACSGLAQTYSVAPVTGASTYTWTLPAGWSGTSTTNSISVTAGSGGGTISVVASNGCGSSSAQTLAVTTSTIPATPGAITGNTSVCVNSTNTYSVPAVTGANSYTWTLPSGWSGTSSSNSINVTAGTASGTISVVATNACGNSSAATLAISLNSTPAQPGSITGPTNLCQGSAGTYSVVAVPGATSYNWTLPSGWSGTSNTNSISATAGSAGGNITVSATNSCGTSTVQTLAVTATAGLPAQPGAITGSAVVCSGVNVTYSVPAVTGATSYTWTLPGGWSGTSTTNSINVVAGTASGTVSVIATNGCGTSPAQSLAVSVSAIVQPGTITGSSAVCQGNTATYSVAAVAGATSYTWTLPAGWSGTSTSNSITVTVGTTGGTLYVTATDGNCTSPAQSLSLSVNALPVVPTISTAGGVLASSSANGNQWLLNGTPITNATGQFYTPTQNGFYTVTVTNANGCSSTSAPYSYSTVGIADAFANGIQLKVYPNPATDMVIIEANTNQEMQVEVCNIIGKVILKTVAPSANGKVDYKLNTTSLSQGVYLINIKSKSGSTTSRLVIQ</sequence>
<feature type="chain" id="PRO_5047421583" evidence="1">
    <location>
        <begin position="24"/>
        <end position="1334"/>
    </location>
</feature>
<dbReference type="NCBIfam" id="TIGR04183">
    <property type="entry name" value="Por_Secre_tail"/>
    <property type="match status" value="1"/>
</dbReference>
<dbReference type="Pfam" id="PF19408">
    <property type="entry name" value="PKD_6"/>
    <property type="match status" value="6"/>
</dbReference>
<keyword evidence="5" id="KW-1185">Reference proteome</keyword>
<dbReference type="InterPro" id="IPR026444">
    <property type="entry name" value="Secre_tail"/>
</dbReference>